<proteinExistence type="predicted"/>
<accession>A0A1I5HH19</accession>
<protein>
    <submittedName>
        <fullName evidence="1">Uncharacterized protein</fullName>
    </submittedName>
</protein>
<keyword evidence="2" id="KW-1185">Reference proteome</keyword>
<reference evidence="2" key="1">
    <citation type="submission" date="2016-10" db="EMBL/GenBank/DDBJ databases">
        <authorList>
            <person name="Varghese N."/>
            <person name="Submissions S."/>
        </authorList>
    </citation>
    <scope>NUCLEOTIDE SEQUENCE [LARGE SCALE GENOMIC DNA]</scope>
    <source>
        <strain evidence="2">DSM 43161</strain>
    </source>
</reference>
<dbReference type="AlphaFoldDB" id="A0A1I5HH19"/>
<evidence type="ECO:0000313" key="1">
    <source>
        <dbReference type="EMBL" id="SFO47459.1"/>
    </source>
</evidence>
<sequence>MVRVSAGTTSRVEDDWRSLLAGLPLEQRLKALAVYELARDRAMGQPPETAAATLRAAATAEGLDAGHDWIPAAAARISADTGP</sequence>
<evidence type="ECO:0000313" key="2">
    <source>
        <dbReference type="Proteomes" id="UP000183642"/>
    </source>
</evidence>
<name>A0A1I5HH19_9ACTN</name>
<dbReference type="EMBL" id="FOWE01000009">
    <property type="protein sequence ID" value="SFO47459.1"/>
    <property type="molecule type" value="Genomic_DNA"/>
</dbReference>
<organism evidence="1 2">
    <name type="scientific">Geodermatophilus obscurus</name>
    <dbReference type="NCBI Taxonomy" id="1861"/>
    <lineage>
        <taxon>Bacteria</taxon>
        <taxon>Bacillati</taxon>
        <taxon>Actinomycetota</taxon>
        <taxon>Actinomycetes</taxon>
        <taxon>Geodermatophilales</taxon>
        <taxon>Geodermatophilaceae</taxon>
        <taxon>Geodermatophilus</taxon>
    </lineage>
</organism>
<dbReference type="Proteomes" id="UP000183642">
    <property type="component" value="Unassembled WGS sequence"/>
</dbReference>
<gene>
    <name evidence="1" type="ORF">SAMN05660359_03711</name>
</gene>